<feature type="region of interest" description="Disordered" evidence="2">
    <location>
        <begin position="17"/>
        <end position="40"/>
    </location>
</feature>
<dbReference type="InterPro" id="IPR045518">
    <property type="entry name" value="2EXR"/>
</dbReference>
<sequence length="409" mass="46173">MVPVFLNPATTVQLESQLDEGTSSAAVSSSQPSGRSTNVQDHVSVPANILNSLLTSVKHLKASVDTLQQSVSKLQTDNKGLQEELQSTKADLMIFRENSGVKFPRFSKLPAEIRRIIWRFACTAPQVHNLSKHGGSRSYVNLVMNTCTEAKAVGLALKLDYFLVSYQIGYTGSEIFGTIKNYVNLDVDTIWLTQNDTFMLFPEDIQWICGKCRINGSRRSDPCYVGCLSALGGMAPNSVRRVAIDFTKWVDPEDDVDEMGTWHICQRHGIKELLLVVGRIGLEWEKDISFVSPTQDPWLTYLYMTEDLKVAESKGCQILSGGRNRTWQELEATMVQKAEEFKVQRAKDREEAFSSGDVSAEEVDRFPWREWSPLRDVSQWKPPCIRFVEAMKDTHKWTLAPVEKPRAAR</sequence>
<reference evidence="4 5" key="1">
    <citation type="submission" date="2016-04" db="EMBL/GenBank/DDBJ databases">
        <title>A degradative enzymes factory behind the ericoid mycorrhizal symbiosis.</title>
        <authorList>
            <consortium name="DOE Joint Genome Institute"/>
            <person name="Martino E."/>
            <person name="Morin E."/>
            <person name="Grelet G."/>
            <person name="Kuo A."/>
            <person name="Kohler A."/>
            <person name="Daghino S."/>
            <person name="Barry K."/>
            <person name="Choi C."/>
            <person name="Cichocki N."/>
            <person name="Clum A."/>
            <person name="Copeland A."/>
            <person name="Hainaut M."/>
            <person name="Haridas S."/>
            <person name="Labutti K."/>
            <person name="Lindquist E."/>
            <person name="Lipzen A."/>
            <person name="Khouja H.-R."/>
            <person name="Murat C."/>
            <person name="Ohm R."/>
            <person name="Olson A."/>
            <person name="Spatafora J."/>
            <person name="Veneault-Fourrey C."/>
            <person name="Henrissat B."/>
            <person name="Grigoriev I."/>
            <person name="Martin F."/>
            <person name="Perotto S."/>
        </authorList>
    </citation>
    <scope>NUCLEOTIDE SEQUENCE [LARGE SCALE GENOMIC DNA]</scope>
    <source>
        <strain evidence="4 5">F</strain>
    </source>
</reference>
<evidence type="ECO:0000313" key="5">
    <source>
        <dbReference type="Proteomes" id="UP000235786"/>
    </source>
</evidence>
<feature type="coiled-coil region" evidence="1">
    <location>
        <begin position="57"/>
        <end position="98"/>
    </location>
</feature>
<evidence type="ECO:0000256" key="1">
    <source>
        <dbReference type="SAM" id="Coils"/>
    </source>
</evidence>
<dbReference type="AlphaFoldDB" id="A0A2J6S2D2"/>
<name>A0A2J6S2D2_HYAVF</name>
<gene>
    <name evidence="4" type="ORF">L207DRAFT_577877</name>
</gene>
<protein>
    <recommendedName>
        <fullName evidence="3">2EXR domain-containing protein</fullName>
    </recommendedName>
</protein>
<dbReference type="EMBL" id="KZ613940">
    <property type="protein sequence ID" value="PMD44929.1"/>
    <property type="molecule type" value="Genomic_DNA"/>
</dbReference>
<proteinExistence type="predicted"/>
<dbReference type="Pfam" id="PF20150">
    <property type="entry name" value="2EXR"/>
    <property type="match status" value="1"/>
</dbReference>
<feature type="domain" description="2EXR" evidence="3">
    <location>
        <begin position="103"/>
        <end position="190"/>
    </location>
</feature>
<dbReference type="Proteomes" id="UP000235786">
    <property type="component" value="Unassembled WGS sequence"/>
</dbReference>
<keyword evidence="1" id="KW-0175">Coiled coil</keyword>
<evidence type="ECO:0000259" key="3">
    <source>
        <dbReference type="Pfam" id="PF20150"/>
    </source>
</evidence>
<evidence type="ECO:0000313" key="4">
    <source>
        <dbReference type="EMBL" id="PMD44929.1"/>
    </source>
</evidence>
<feature type="compositionally biased region" description="Low complexity" evidence="2">
    <location>
        <begin position="23"/>
        <end position="36"/>
    </location>
</feature>
<accession>A0A2J6S2D2</accession>
<organism evidence="4 5">
    <name type="scientific">Hyaloscypha variabilis (strain UAMH 11265 / GT02V1 / F)</name>
    <name type="common">Meliniomyces variabilis</name>
    <dbReference type="NCBI Taxonomy" id="1149755"/>
    <lineage>
        <taxon>Eukaryota</taxon>
        <taxon>Fungi</taxon>
        <taxon>Dikarya</taxon>
        <taxon>Ascomycota</taxon>
        <taxon>Pezizomycotina</taxon>
        <taxon>Leotiomycetes</taxon>
        <taxon>Helotiales</taxon>
        <taxon>Hyaloscyphaceae</taxon>
        <taxon>Hyaloscypha</taxon>
        <taxon>Hyaloscypha variabilis</taxon>
    </lineage>
</organism>
<keyword evidence="5" id="KW-1185">Reference proteome</keyword>
<dbReference type="OrthoDB" id="3560930at2759"/>
<evidence type="ECO:0000256" key="2">
    <source>
        <dbReference type="SAM" id="MobiDB-lite"/>
    </source>
</evidence>